<evidence type="ECO:0000256" key="2">
    <source>
        <dbReference type="PROSITE-ProRule" id="PRU00176"/>
    </source>
</evidence>
<dbReference type="PANTHER" id="PTHR21245">
    <property type="entry name" value="HETEROGENEOUS NUCLEAR RIBONUCLEOPROTEIN"/>
    <property type="match status" value="1"/>
</dbReference>
<evidence type="ECO:0000313" key="4">
    <source>
        <dbReference type="EMBL" id="WMV24585.1"/>
    </source>
</evidence>
<evidence type="ECO:0000256" key="1">
    <source>
        <dbReference type="ARBA" id="ARBA00022884"/>
    </source>
</evidence>
<dbReference type="Proteomes" id="UP001234989">
    <property type="component" value="Chromosome 4"/>
</dbReference>
<accession>A0AAF0QNX3</accession>
<protein>
    <recommendedName>
        <fullName evidence="3">RRM domain-containing protein</fullName>
    </recommendedName>
</protein>
<dbReference type="GO" id="GO:0003723">
    <property type="term" value="F:RNA binding"/>
    <property type="evidence" value="ECO:0007669"/>
    <property type="project" value="UniProtKB-UniRule"/>
</dbReference>
<reference evidence="4" key="1">
    <citation type="submission" date="2023-08" db="EMBL/GenBank/DDBJ databases">
        <title>A de novo genome assembly of Solanum verrucosum Schlechtendal, a Mexican diploid species geographically isolated from the other diploid A-genome species in potato relatives.</title>
        <authorList>
            <person name="Hosaka K."/>
        </authorList>
    </citation>
    <scope>NUCLEOTIDE SEQUENCE</scope>
    <source>
        <tissue evidence="4">Young leaves</tissue>
    </source>
</reference>
<dbReference type="InterPro" id="IPR035979">
    <property type="entry name" value="RBD_domain_sf"/>
</dbReference>
<evidence type="ECO:0000259" key="3">
    <source>
        <dbReference type="PROSITE" id="PS50102"/>
    </source>
</evidence>
<keyword evidence="1 2" id="KW-0694">RNA-binding</keyword>
<gene>
    <name evidence="4" type="ORF">MTR67_017970</name>
</gene>
<dbReference type="SMART" id="SM00360">
    <property type="entry name" value="RRM"/>
    <property type="match status" value="1"/>
</dbReference>
<dbReference type="InterPro" id="IPR012677">
    <property type="entry name" value="Nucleotide-bd_a/b_plait_sf"/>
</dbReference>
<sequence>EDAEHHEVAKERLKRKEFEIFIGGLDKDVVEDDPRKIFSQVGEVTEVKLLINPHTKKNKGFKFLLFATVEQAKRACIELKNPAVNGKKCGVSLVKTVIPYSWGTYANLGQKKLFGDFTFNWDLQVVVKI</sequence>
<dbReference type="SUPFAM" id="SSF54928">
    <property type="entry name" value="RNA-binding domain, RBD"/>
    <property type="match status" value="1"/>
</dbReference>
<keyword evidence="5" id="KW-1185">Reference proteome</keyword>
<dbReference type="EMBL" id="CP133615">
    <property type="protein sequence ID" value="WMV24585.1"/>
    <property type="molecule type" value="Genomic_DNA"/>
</dbReference>
<dbReference type="Gene3D" id="3.30.70.330">
    <property type="match status" value="1"/>
</dbReference>
<feature type="domain" description="RRM" evidence="3">
    <location>
        <begin position="18"/>
        <end position="96"/>
    </location>
</feature>
<feature type="non-terminal residue" evidence="4">
    <location>
        <position position="1"/>
    </location>
</feature>
<dbReference type="AlphaFoldDB" id="A0AAF0QNX3"/>
<evidence type="ECO:0000313" key="5">
    <source>
        <dbReference type="Proteomes" id="UP001234989"/>
    </source>
</evidence>
<dbReference type="PROSITE" id="PS50102">
    <property type="entry name" value="RRM"/>
    <property type="match status" value="1"/>
</dbReference>
<proteinExistence type="predicted"/>
<dbReference type="Pfam" id="PF00076">
    <property type="entry name" value="RRM_1"/>
    <property type="match status" value="1"/>
</dbReference>
<dbReference type="InterPro" id="IPR000504">
    <property type="entry name" value="RRM_dom"/>
</dbReference>
<organism evidence="4 5">
    <name type="scientific">Solanum verrucosum</name>
    <dbReference type="NCBI Taxonomy" id="315347"/>
    <lineage>
        <taxon>Eukaryota</taxon>
        <taxon>Viridiplantae</taxon>
        <taxon>Streptophyta</taxon>
        <taxon>Embryophyta</taxon>
        <taxon>Tracheophyta</taxon>
        <taxon>Spermatophyta</taxon>
        <taxon>Magnoliopsida</taxon>
        <taxon>eudicotyledons</taxon>
        <taxon>Gunneridae</taxon>
        <taxon>Pentapetalae</taxon>
        <taxon>asterids</taxon>
        <taxon>lamiids</taxon>
        <taxon>Solanales</taxon>
        <taxon>Solanaceae</taxon>
        <taxon>Solanoideae</taxon>
        <taxon>Solaneae</taxon>
        <taxon>Solanum</taxon>
    </lineage>
</organism>
<name>A0AAF0QNX3_SOLVR</name>